<comment type="caution">
    <text evidence="1">The sequence shown here is derived from an EMBL/GenBank/DDBJ whole genome shotgun (WGS) entry which is preliminary data.</text>
</comment>
<evidence type="ECO:0000313" key="1">
    <source>
        <dbReference type="EMBL" id="KLV02371.1"/>
    </source>
</evidence>
<dbReference type="AlphaFoldDB" id="A0A0J1GRS4"/>
<keyword evidence="2" id="KW-1185">Reference proteome</keyword>
<organism evidence="1 2">
    <name type="scientific">Photobacterium ganghwense</name>
    <dbReference type="NCBI Taxonomy" id="320778"/>
    <lineage>
        <taxon>Bacteria</taxon>
        <taxon>Pseudomonadati</taxon>
        <taxon>Pseudomonadota</taxon>
        <taxon>Gammaproteobacteria</taxon>
        <taxon>Vibrionales</taxon>
        <taxon>Vibrionaceae</taxon>
        <taxon>Photobacterium</taxon>
    </lineage>
</organism>
<proteinExistence type="predicted"/>
<accession>A0A0J1GRS4</accession>
<dbReference type="EMBL" id="LDOU01000068">
    <property type="protein sequence ID" value="KLV02371.1"/>
    <property type="molecule type" value="Genomic_DNA"/>
</dbReference>
<dbReference type="PATRIC" id="fig|320778.3.peg.5275"/>
<dbReference type="Proteomes" id="UP000035909">
    <property type="component" value="Unassembled WGS sequence"/>
</dbReference>
<reference evidence="1 2" key="1">
    <citation type="submission" date="2015-05" db="EMBL/GenBank/DDBJ databases">
        <title>Photobacterium galathea sp. nov.</title>
        <authorList>
            <person name="Machado H."/>
            <person name="Gram L."/>
        </authorList>
    </citation>
    <scope>NUCLEOTIDE SEQUENCE [LARGE SCALE GENOMIC DNA]</scope>
    <source>
        <strain evidence="1 2">DSM 22954</strain>
    </source>
</reference>
<evidence type="ECO:0000313" key="2">
    <source>
        <dbReference type="Proteomes" id="UP000035909"/>
    </source>
</evidence>
<sequence>MITGIAVRRFPSSGGSDAVVHVLRGIDEVKHEKFEQEGIGFSTDVPRTKQQLKMDVNYAREIIAKRAFIPNVEYELEFSHNPDDPLEVIITKIIPVHPEVNAKIEAALKAK</sequence>
<gene>
    <name evidence="1" type="ORF">ABT57_24715</name>
</gene>
<dbReference type="OrthoDB" id="5902916at2"/>
<name>A0A0J1GRS4_9GAMM</name>
<dbReference type="InterPro" id="IPR009712">
    <property type="entry name" value="Vibrio_phage_Vf33_Vpf117"/>
</dbReference>
<dbReference type="Pfam" id="PF06950">
    <property type="entry name" value="DUF1293"/>
    <property type="match status" value="1"/>
</dbReference>
<protein>
    <submittedName>
        <fullName evidence="1">VSK-int</fullName>
    </submittedName>
</protein>